<sequence>MHRKIIRNPQPTAAWTGLGRSAENARHLDAGIPRSSYSDRSDPALELIHELALEYGLTIWDPQNRSVYRPVRAPSREDVEAWWRDLLDGRSSRSETHERVRLWVEDPPEPIADPITLMGLQHLHGFGLTDGEQIQATFDQWIAHCERFDADPAGWQRDRYLEALKGVLREQGTQHAWSLADRLTARGWVTPDDVAQVFGSPAFQVGPPTPPVHPAR</sequence>
<accession>A0ABS1VKX6</accession>
<keyword evidence="2" id="KW-1185">Reference proteome</keyword>
<name>A0ABS1VKX6_9ACTN</name>
<protein>
    <submittedName>
        <fullName evidence="1">Uncharacterized protein</fullName>
    </submittedName>
</protein>
<proteinExistence type="predicted"/>
<reference evidence="1 2" key="1">
    <citation type="submission" date="2021-01" db="EMBL/GenBank/DDBJ databases">
        <title>Actinoplanes sp. nov. LDG1-01 isolated from lichen.</title>
        <authorList>
            <person name="Saeng-In P."/>
            <person name="Phongsopitanun W."/>
            <person name="Kanchanasin P."/>
            <person name="Yuki M."/>
            <person name="Kudo T."/>
            <person name="Ohkuma M."/>
            <person name="Tanasupawat S."/>
        </authorList>
    </citation>
    <scope>NUCLEOTIDE SEQUENCE [LARGE SCALE GENOMIC DNA]</scope>
    <source>
        <strain evidence="1 2">LDG1-01</strain>
    </source>
</reference>
<dbReference type="Proteomes" id="UP000598996">
    <property type="component" value="Unassembled WGS sequence"/>
</dbReference>
<evidence type="ECO:0000313" key="1">
    <source>
        <dbReference type="EMBL" id="MBL7255377.1"/>
    </source>
</evidence>
<gene>
    <name evidence="1" type="ORF">JKJ07_13745</name>
</gene>
<dbReference type="EMBL" id="JAENHO010000004">
    <property type="protein sequence ID" value="MBL7255377.1"/>
    <property type="molecule type" value="Genomic_DNA"/>
</dbReference>
<organism evidence="1 2">
    <name type="scientific">Paractinoplanes lichenicola</name>
    <dbReference type="NCBI Taxonomy" id="2802976"/>
    <lineage>
        <taxon>Bacteria</taxon>
        <taxon>Bacillati</taxon>
        <taxon>Actinomycetota</taxon>
        <taxon>Actinomycetes</taxon>
        <taxon>Micromonosporales</taxon>
        <taxon>Micromonosporaceae</taxon>
        <taxon>Paractinoplanes</taxon>
    </lineage>
</organism>
<evidence type="ECO:0000313" key="2">
    <source>
        <dbReference type="Proteomes" id="UP000598996"/>
    </source>
</evidence>
<dbReference type="RefSeq" id="WP_202991903.1">
    <property type="nucleotide sequence ID" value="NZ_JAENHO010000004.1"/>
</dbReference>
<comment type="caution">
    <text evidence="1">The sequence shown here is derived from an EMBL/GenBank/DDBJ whole genome shotgun (WGS) entry which is preliminary data.</text>
</comment>